<organism evidence="2 3">
    <name type="scientific">Ceratopteris richardii</name>
    <name type="common">Triangle waterfern</name>
    <dbReference type="NCBI Taxonomy" id="49495"/>
    <lineage>
        <taxon>Eukaryota</taxon>
        <taxon>Viridiplantae</taxon>
        <taxon>Streptophyta</taxon>
        <taxon>Embryophyta</taxon>
        <taxon>Tracheophyta</taxon>
        <taxon>Polypodiopsida</taxon>
        <taxon>Polypodiidae</taxon>
        <taxon>Polypodiales</taxon>
        <taxon>Pteridineae</taxon>
        <taxon>Pteridaceae</taxon>
        <taxon>Parkerioideae</taxon>
        <taxon>Ceratopteris</taxon>
    </lineage>
</organism>
<dbReference type="OrthoDB" id="307899at2759"/>
<dbReference type="FunFam" id="2.60.260.40:FF:000001">
    <property type="entry name" value="NADH dehydrogenase [ubiquinone] iron-sulfur protein 6, mitochondrial"/>
    <property type="match status" value="1"/>
</dbReference>
<dbReference type="Pfam" id="PF10276">
    <property type="entry name" value="zf-CHCC"/>
    <property type="match status" value="1"/>
</dbReference>
<name>A0A8T2UHE4_CERRI</name>
<sequence length="108" mass="11808">MARALRSALSLYLRSSNSIASHGASPFSTAVAVGNHTLKWMSKMDKKSPMEYINEVPPIPVEGRVVACIGGHDPALGHPVEYICLDSDAPNVCKYCGLRYVQPHHDHH</sequence>
<gene>
    <name evidence="2" type="ORF">KP509_06G072600</name>
</gene>
<comment type="caution">
    <text evidence="2">The sequence shown here is derived from an EMBL/GenBank/DDBJ whole genome shotgun (WGS) entry which is preliminary data.</text>
</comment>
<dbReference type="PANTHER" id="PTHR13156:SF0">
    <property type="entry name" value="NADH DEHYDROGENASE [UBIQUINONE] IRON-SULFUR PROTEIN 6, MITOCHONDRIAL"/>
    <property type="match status" value="1"/>
</dbReference>
<dbReference type="InterPro" id="IPR019401">
    <property type="entry name" value="Znf_CHCC"/>
</dbReference>
<protein>
    <recommendedName>
        <fullName evidence="1">Zinc finger CHCC-type domain-containing protein</fullName>
    </recommendedName>
</protein>
<evidence type="ECO:0000313" key="3">
    <source>
        <dbReference type="Proteomes" id="UP000825935"/>
    </source>
</evidence>
<proteinExistence type="predicted"/>
<evidence type="ECO:0000259" key="1">
    <source>
        <dbReference type="Pfam" id="PF10276"/>
    </source>
</evidence>
<dbReference type="PANTHER" id="PTHR13156">
    <property type="entry name" value="NADH-UBIQUINONE OXIDOREDUCTASE 13 KD-A SUBUNIT"/>
    <property type="match status" value="1"/>
</dbReference>
<dbReference type="GO" id="GO:0006120">
    <property type="term" value="P:mitochondrial electron transport, NADH to ubiquinone"/>
    <property type="evidence" value="ECO:0007669"/>
    <property type="project" value="TreeGrafter"/>
</dbReference>
<feature type="domain" description="Zinc finger CHCC-type" evidence="1">
    <location>
        <begin position="63"/>
        <end position="100"/>
    </location>
</feature>
<reference evidence="2" key="1">
    <citation type="submission" date="2021-08" db="EMBL/GenBank/DDBJ databases">
        <title>WGS assembly of Ceratopteris richardii.</title>
        <authorList>
            <person name="Marchant D.B."/>
            <person name="Chen G."/>
            <person name="Jenkins J."/>
            <person name="Shu S."/>
            <person name="Leebens-Mack J."/>
            <person name="Grimwood J."/>
            <person name="Schmutz J."/>
            <person name="Soltis P."/>
            <person name="Soltis D."/>
            <person name="Chen Z.-H."/>
        </authorList>
    </citation>
    <scope>NUCLEOTIDE SEQUENCE</scope>
    <source>
        <strain evidence="2">Whitten #5841</strain>
        <tissue evidence="2">Leaf</tissue>
    </source>
</reference>
<dbReference type="OMA" id="LDEPAIC"/>
<accession>A0A8T2UHE4</accession>
<dbReference type="GO" id="GO:0005739">
    <property type="term" value="C:mitochondrion"/>
    <property type="evidence" value="ECO:0007669"/>
    <property type="project" value="GOC"/>
</dbReference>
<dbReference type="Gene3D" id="2.60.260.40">
    <property type="entry name" value="q5lls5 like domains"/>
    <property type="match status" value="1"/>
</dbReference>
<dbReference type="Proteomes" id="UP000825935">
    <property type="component" value="Chromosome 6"/>
</dbReference>
<keyword evidence="3" id="KW-1185">Reference proteome</keyword>
<evidence type="ECO:0000313" key="2">
    <source>
        <dbReference type="EMBL" id="KAH7435631.1"/>
    </source>
</evidence>
<dbReference type="EMBL" id="CM035411">
    <property type="protein sequence ID" value="KAH7435631.1"/>
    <property type="molecule type" value="Genomic_DNA"/>
</dbReference>
<dbReference type="AlphaFoldDB" id="A0A8T2UHE4"/>